<dbReference type="AlphaFoldDB" id="A0A7G9CWL3"/>
<evidence type="ECO:0000256" key="2">
    <source>
        <dbReference type="SAM" id="MobiDB-lite"/>
    </source>
</evidence>
<proteinExistence type="predicted"/>
<evidence type="ECO:0000313" key="3">
    <source>
        <dbReference type="EMBL" id="QNL66194.1"/>
    </source>
</evidence>
<sequence>MIKIHTEYTAKGAISWLRNAESSKQVGLGDAIMKNPITGEYLTDVSTAELIKKAIGYRNTDTGEYVSGLMKPEDLPTDQLYLKLQDMPGYNAKKRLTGSLKKGQDAGKGGKEANLEFTHVVIHIPDSVPPEKWVEWRDAHVKNFCEPHEWWSKNKGGGRFSPHVHLGETLTFATPVHVEQDGSGPHFHIITHSRTLNYKNYYGVDHNGQPQLIRQNPDWRSITSRNLIAEFSEWRDLKIENINAKLKELGLTETRWLKRDQAVDDNQIKAKELVKDVISSSEEQDVNLGEDLTEHLDGLKSAKELASQEIKIDDIQDAILHKEIMNQQKLLAVISKRAEETLAAAYRDIELVNLTKQSINSSISLAHTKQQLDSTKELLEKTQVQLEYEKTAKDTIEAALLKKSGDFENLTADYNNLKEENKELIQSFDALEEKYEELENTLTLTNAQHEVDITNIQNSYETQIQANNQSHAKAIQALEDKLNEQELYYERELSSKDTIIEEQRLEIEAIREENDIVIDGFNTTINVHMEDKNKLNKTINDLKTSKENQRIRFDEIIEQLKKGHEEAISKLKDSNRELTEQIASQIKDITTLKNEKKELETKNKTLNEQLEVRKNEVEELIKSNNALISENKDLNTALELYENDNKERLEDSKKEKNNNPDPKKPKNK</sequence>
<dbReference type="RefSeq" id="WP_119621190.1">
    <property type="nucleotide sequence ID" value="NZ_CP060514.1"/>
</dbReference>
<gene>
    <name evidence="3" type="ORF">H9L33_23885</name>
</gene>
<feature type="compositionally biased region" description="Basic and acidic residues" evidence="2">
    <location>
        <begin position="643"/>
        <end position="668"/>
    </location>
</feature>
<feature type="region of interest" description="Disordered" evidence="2">
    <location>
        <begin position="640"/>
        <end position="668"/>
    </location>
</feature>
<accession>A0A7G9CWL3</accession>
<evidence type="ECO:0000256" key="1">
    <source>
        <dbReference type="SAM" id="Coils"/>
    </source>
</evidence>
<reference evidence="3" key="1">
    <citation type="submission" date="2020-08" db="EMBL/GenBank/DDBJ databases">
        <title>Genetic determinants of drug resistance in non-typhoid Salmonella enterica isolates in Russia.</title>
        <authorList>
            <person name="Kuleshov K.V."/>
            <person name="Pavlova A.S."/>
            <person name="Mikhaylova Y.V."/>
            <person name="Yanushevich Y.G."/>
            <person name="Speranskaya A."/>
            <person name="Podkolzin A.T."/>
        </authorList>
    </citation>
    <scope>NUCLEOTIDE SEQUENCE</scope>
    <source>
        <strain evidence="3">SLR1_7966</strain>
        <plasmid evidence="3">pS7966-2</plasmid>
    </source>
</reference>
<keyword evidence="1" id="KW-0175">Coiled coil</keyword>
<protein>
    <submittedName>
        <fullName evidence="3">Uncharacterized protein</fullName>
    </submittedName>
</protein>
<feature type="coiled-coil region" evidence="1">
    <location>
        <begin position="365"/>
        <end position="448"/>
    </location>
</feature>
<dbReference type="EMBL" id="CP060514">
    <property type="protein sequence ID" value="QNL66194.1"/>
    <property type="molecule type" value="Genomic_DNA"/>
</dbReference>
<organism evidence="3">
    <name type="scientific">Salmonella enterica</name>
    <name type="common">Salmonella choleraesuis</name>
    <dbReference type="NCBI Taxonomy" id="28901"/>
    <lineage>
        <taxon>Bacteria</taxon>
        <taxon>Pseudomonadati</taxon>
        <taxon>Pseudomonadota</taxon>
        <taxon>Gammaproteobacteria</taxon>
        <taxon>Enterobacterales</taxon>
        <taxon>Enterobacteriaceae</taxon>
        <taxon>Salmonella</taxon>
    </lineage>
</organism>
<geneLocation type="plasmid" evidence="3">
    <name>pS7966-2</name>
</geneLocation>
<name>A0A7G9CWL3_SALER</name>
<keyword evidence="3" id="KW-0614">Plasmid</keyword>